<proteinExistence type="predicted"/>
<reference evidence="1 2" key="1">
    <citation type="journal article" date="2023" name="G3 (Bethesda)">
        <title>A chromosome-level genome assembly of Zasmidium syzygii isolated from banana leaves.</title>
        <authorList>
            <person name="van Westerhoven A.C."/>
            <person name="Mehrabi R."/>
            <person name="Talebi R."/>
            <person name="Steentjes M.B.F."/>
            <person name="Corcolon B."/>
            <person name="Chong P.A."/>
            <person name="Kema G.H.J."/>
            <person name="Seidl M.F."/>
        </authorList>
    </citation>
    <scope>NUCLEOTIDE SEQUENCE [LARGE SCALE GENOMIC DNA]</scope>
    <source>
        <strain evidence="1 2">P124</strain>
    </source>
</reference>
<comment type="caution">
    <text evidence="1">The sequence shown here is derived from an EMBL/GenBank/DDBJ whole genome shotgun (WGS) entry which is preliminary data.</text>
</comment>
<dbReference type="InterPro" id="IPR011009">
    <property type="entry name" value="Kinase-like_dom_sf"/>
</dbReference>
<gene>
    <name evidence="1" type="ORF">PRZ48_006403</name>
</gene>
<evidence type="ECO:0008006" key="3">
    <source>
        <dbReference type="Google" id="ProtNLM"/>
    </source>
</evidence>
<sequence length="280" mass="32068">MAPPGFDEGRIGEGLPPPVNATSTVLNQLIDDERGIYRMKLDDRVVYMTIPAGTFDSDTMRMPFRLLPKLPELSQQDDWTKIVVDRNPNIGSLEIAISSDVLPAVPNVWHDQYIDVLDLSETTYLNSSVREVLYEGRPTIAKIAAWDWEIPRIVNETEVYYLLDQHQRKHLHQRPISPRFLAHLTENGRVVGMLLEKLEGRHASIDDLQSCLDTLKRFHELRLVHGDVNRHNFIIGEDGLAKLIDFEHVEDFDEEEARREVESLEAELREETGRGAAVEL</sequence>
<name>A0ABR0ENY7_ZASCE</name>
<accession>A0ABR0ENY7</accession>
<keyword evidence="2" id="KW-1185">Reference proteome</keyword>
<dbReference type="Proteomes" id="UP001305779">
    <property type="component" value="Unassembled WGS sequence"/>
</dbReference>
<evidence type="ECO:0000313" key="1">
    <source>
        <dbReference type="EMBL" id="KAK4502976.1"/>
    </source>
</evidence>
<dbReference type="SUPFAM" id="SSF56112">
    <property type="entry name" value="Protein kinase-like (PK-like)"/>
    <property type="match status" value="1"/>
</dbReference>
<dbReference type="EMBL" id="JAXOVC010000004">
    <property type="protein sequence ID" value="KAK4502976.1"/>
    <property type="molecule type" value="Genomic_DNA"/>
</dbReference>
<dbReference type="Gene3D" id="1.10.510.10">
    <property type="entry name" value="Transferase(Phosphotransferase) domain 1"/>
    <property type="match status" value="1"/>
</dbReference>
<protein>
    <recommendedName>
        <fullName evidence="3">Alpha-galactosidase A</fullName>
    </recommendedName>
</protein>
<evidence type="ECO:0000313" key="2">
    <source>
        <dbReference type="Proteomes" id="UP001305779"/>
    </source>
</evidence>
<organism evidence="1 2">
    <name type="scientific">Zasmidium cellare</name>
    <name type="common">Wine cellar mold</name>
    <name type="synonym">Racodium cellare</name>
    <dbReference type="NCBI Taxonomy" id="395010"/>
    <lineage>
        <taxon>Eukaryota</taxon>
        <taxon>Fungi</taxon>
        <taxon>Dikarya</taxon>
        <taxon>Ascomycota</taxon>
        <taxon>Pezizomycotina</taxon>
        <taxon>Dothideomycetes</taxon>
        <taxon>Dothideomycetidae</taxon>
        <taxon>Mycosphaerellales</taxon>
        <taxon>Mycosphaerellaceae</taxon>
        <taxon>Zasmidium</taxon>
    </lineage>
</organism>